<proteinExistence type="predicted"/>
<protein>
    <submittedName>
        <fullName evidence="2">Uncharacterized protein</fullName>
    </submittedName>
</protein>
<feature type="region of interest" description="Disordered" evidence="1">
    <location>
        <begin position="51"/>
        <end position="89"/>
    </location>
</feature>
<sequence>MQRVPRSRKSSPSPVNQPVTAGLRVCGKGPPLKVYLTERQKCATGNRKWAGRCGEPNGGARRRGTRGAAGTDGGGSDRPFRIRSFVMPH</sequence>
<keyword evidence="3" id="KW-1185">Reference proteome</keyword>
<gene>
    <name evidence="2" type="ORF">GCM10010345_05160</name>
</gene>
<evidence type="ECO:0000313" key="2">
    <source>
        <dbReference type="EMBL" id="GHA04007.1"/>
    </source>
</evidence>
<feature type="region of interest" description="Disordered" evidence="1">
    <location>
        <begin position="1"/>
        <end position="22"/>
    </location>
</feature>
<evidence type="ECO:0000256" key="1">
    <source>
        <dbReference type="SAM" id="MobiDB-lite"/>
    </source>
</evidence>
<comment type="caution">
    <text evidence="2">The sequence shown here is derived from an EMBL/GenBank/DDBJ whole genome shotgun (WGS) entry which is preliminary data.</text>
</comment>
<dbReference type="Proteomes" id="UP000653644">
    <property type="component" value="Unassembled WGS sequence"/>
</dbReference>
<organism evidence="2 3">
    <name type="scientific">Streptomyces canarius</name>
    <dbReference type="NCBI Taxonomy" id="285453"/>
    <lineage>
        <taxon>Bacteria</taxon>
        <taxon>Bacillati</taxon>
        <taxon>Actinomycetota</taxon>
        <taxon>Actinomycetes</taxon>
        <taxon>Kitasatosporales</taxon>
        <taxon>Streptomycetaceae</taxon>
        <taxon>Streptomyces</taxon>
    </lineage>
</organism>
<name>A0ABQ3CFZ2_9ACTN</name>
<evidence type="ECO:0000313" key="3">
    <source>
        <dbReference type="Proteomes" id="UP000653644"/>
    </source>
</evidence>
<reference evidence="3" key="1">
    <citation type="journal article" date="2019" name="Int. J. Syst. Evol. Microbiol.">
        <title>The Global Catalogue of Microorganisms (GCM) 10K type strain sequencing project: providing services to taxonomists for standard genome sequencing and annotation.</title>
        <authorList>
            <consortium name="The Broad Institute Genomics Platform"/>
            <consortium name="The Broad Institute Genome Sequencing Center for Infectious Disease"/>
            <person name="Wu L."/>
            <person name="Ma J."/>
        </authorList>
    </citation>
    <scope>NUCLEOTIDE SEQUENCE [LARGE SCALE GENOMIC DNA]</scope>
    <source>
        <strain evidence="3">JCM 4733</strain>
    </source>
</reference>
<dbReference type="EMBL" id="BMVN01000002">
    <property type="protein sequence ID" value="GHA04007.1"/>
    <property type="molecule type" value="Genomic_DNA"/>
</dbReference>
<accession>A0ABQ3CFZ2</accession>